<dbReference type="SUPFAM" id="SSF53756">
    <property type="entry name" value="UDP-Glycosyltransferase/glycogen phosphorylase"/>
    <property type="match status" value="1"/>
</dbReference>
<organism evidence="2 3">
    <name type="scientific">Butyricimonas hominis</name>
    <dbReference type="NCBI Taxonomy" id="2763032"/>
    <lineage>
        <taxon>Bacteria</taxon>
        <taxon>Pseudomonadati</taxon>
        <taxon>Bacteroidota</taxon>
        <taxon>Bacteroidia</taxon>
        <taxon>Bacteroidales</taxon>
        <taxon>Odoribacteraceae</taxon>
        <taxon>Butyricimonas</taxon>
    </lineage>
</organism>
<sequence length="363" mass="41824">MKSILFLINNLGSGGAQRQIVELAVRFKQSGYNVRFLIYERAFSDFYFETLANHGIEIDDVAESNYLKRIYKVRRYIRTSVPDVLIAFLEASSFMAELASFPSKKWKLIVGERSANPAIKKSLKLKFFRQFHVLADYIVANSYENIRIIQEIAPIIKRDKYKVIYNIFNEDKLKPIDDFEFGKHDKLNLVVTSSHRYLKNLDGLIEGVKLMNSEDRNKLRINWYGSNLFDDSLEKALEKVKNYDFENIFSFHKDTLNIYEFMKEADAIGLFSYFEGLPNAICEGMLLGKPIIATRVSDIPLFIKDRVNGFLCDAADPMTIAQALSSLVASSSEELSIMGKCNYEVAQKLFDREQILKAYESLF</sequence>
<reference evidence="2 3" key="1">
    <citation type="submission" date="2020-08" db="EMBL/GenBank/DDBJ databases">
        <title>Genome public.</title>
        <authorList>
            <person name="Liu C."/>
            <person name="Sun Q."/>
        </authorList>
    </citation>
    <scope>NUCLEOTIDE SEQUENCE [LARGE SCALE GENOMIC DNA]</scope>
    <source>
        <strain evidence="2 3">NSJ-56</strain>
    </source>
</reference>
<gene>
    <name evidence="2" type="ORF">H8S64_06480</name>
</gene>
<name>A0ABR7CYI6_9BACT</name>
<keyword evidence="3" id="KW-1185">Reference proteome</keyword>
<proteinExistence type="predicted"/>
<dbReference type="RefSeq" id="WP_186975410.1">
    <property type="nucleotide sequence ID" value="NZ_JACOOH010000002.1"/>
</dbReference>
<protein>
    <submittedName>
        <fullName evidence="2">Glycosyltransferase</fullName>
    </submittedName>
</protein>
<dbReference type="PANTHER" id="PTHR12526">
    <property type="entry name" value="GLYCOSYLTRANSFERASE"/>
    <property type="match status" value="1"/>
</dbReference>
<dbReference type="Pfam" id="PF13439">
    <property type="entry name" value="Glyco_transf_4"/>
    <property type="match status" value="1"/>
</dbReference>
<dbReference type="EMBL" id="JACOOH010000002">
    <property type="protein sequence ID" value="MBC5620741.1"/>
    <property type="molecule type" value="Genomic_DNA"/>
</dbReference>
<dbReference type="Gene3D" id="3.40.50.2000">
    <property type="entry name" value="Glycogen Phosphorylase B"/>
    <property type="match status" value="2"/>
</dbReference>
<dbReference type="PANTHER" id="PTHR12526:SF630">
    <property type="entry name" value="GLYCOSYLTRANSFERASE"/>
    <property type="match status" value="1"/>
</dbReference>
<evidence type="ECO:0000313" key="2">
    <source>
        <dbReference type="EMBL" id="MBC5620741.1"/>
    </source>
</evidence>
<accession>A0ABR7CYI6</accession>
<feature type="domain" description="Glycosyltransferase subfamily 4-like N-terminal" evidence="1">
    <location>
        <begin position="14"/>
        <end position="170"/>
    </location>
</feature>
<dbReference type="Proteomes" id="UP000646484">
    <property type="component" value="Unassembled WGS sequence"/>
</dbReference>
<dbReference type="InterPro" id="IPR028098">
    <property type="entry name" value="Glyco_trans_4-like_N"/>
</dbReference>
<comment type="caution">
    <text evidence="2">The sequence shown here is derived from an EMBL/GenBank/DDBJ whole genome shotgun (WGS) entry which is preliminary data.</text>
</comment>
<evidence type="ECO:0000259" key="1">
    <source>
        <dbReference type="Pfam" id="PF13439"/>
    </source>
</evidence>
<evidence type="ECO:0000313" key="3">
    <source>
        <dbReference type="Proteomes" id="UP000646484"/>
    </source>
</evidence>
<dbReference type="Pfam" id="PF13692">
    <property type="entry name" value="Glyco_trans_1_4"/>
    <property type="match status" value="1"/>
</dbReference>